<organism evidence="2 3">
    <name type="scientific">Haloplanus litoreus</name>
    <dbReference type="NCBI Taxonomy" id="767515"/>
    <lineage>
        <taxon>Archaea</taxon>
        <taxon>Methanobacteriati</taxon>
        <taxon>Methanobacteriota</taxon>
        <taxon>Stenosarchaea group</taxon>
        <taxon>Halobacteria</taxon>
        <taxon>Halobacteriales</taxon>
        <taxon>Haloferacaceae</taxon>
        <taxon>Haloplanus</taxon>
    </lineage>
</organism>
<feature type="compositionally biased region" description="Low complexity" evidence="1">
    <location>
        <begin position="42"/>
        <end position="66"/>
    </location>
</feature>
<reference evidence="2 3" key="1">
    <citation type="journal article" date="2019" name="Int. J. Syst. Evol. Microbiol.">
        <title>The Global Catalogue of Microorganisms (GCM) 10K type strain sequencing project: providing services to taxonomists for standard genome sequencing and annotation.</title>
        <authorList>
            <consortium name="The Broad Institute Genomics Platform"/>
            <consortium name="The Broad Institute Genome Sequencing Center for Infectious Disease"/>
            <person name="Wu L."/>
            <person name="Ma J."/>
        </authorList>
    </citation>
    <scope>NUCLEOTIDE SEQUENCE [LARGE SCALE GENOMIC DNA]</scope>
    <source>
        <strain evidence="2 3">GX21</strain>
    </source>
</reference>
<dbReference type="PROSITE" id="PS51257">
    <property type="entry name" value="PROKAR_LIPOPROTEIN"/>
    <property type="match status" value="1"/>
</dbReference>
<dbReference type="EMBL" id="JBHTAT010000001">
    <property type="protein sequence ID" value="MFC7255512.1"/>
    <property type="molecule type" value="Genomic_DNA"/>
</dbReference>
<evidence type="ECO:0000256" key="1">
    <source>
        <dbReference type="SAM" id="MobiDB-lite"/>
    </source>
</evidence>
<evidence type="ECO:0000313" key="3">
    <source>
        <dbReference type="Proteomes" id="UP001596434"/>
    </source>
</evidence>
<feature type="region of interest" description="Disordered" evidence="1">
    <location>
        <begin position="28"/>
        <end position="66"/>
    </location>
</feature>
<dbReference type="RefSeq" id="WP_379703741.1">
    <property type="nucleotide sequence ID" value="NZ_JBHTAT010000001.1"/>
</dbReference>
<gene>
    <name evidence="2" type="ORF">ACFQKE_09450</name>
</gene>
<dbReference type="Proteomes" id="UP001596434">
    <property type="component" value="Unassembled WGS sequence"/>
</dbReference>
<accession>A0ABD5ZYJ0</accession>
<name>A0ABD5ZYJ0_9EURY</name>
<evidence type="ECO:0000313" key="2">
    <source>
        <dbReference type="EMBL" id="MFC7255512.1"/>
    </source>
</evidence>
<comment type="caution">
    <text evidence="2">The sequence shown here is derived from an EMBL/GenBank/DDBJ whole genome shotgun (WGS) entry which is preliminary data.</text>
</comment>
<dbReference type="GeneID" id="96953874"/>
<dbReference type="AlphaFoldDB" id="A0ABD5ZYJ0"/>
<sequence>MSFTRRGVLAAVALAQSSLLGGCFGDSDGTTADTGPPGGGPAATTTETPAPTTAESTATSTSTPTATPVAHADLAAATTTILSEFEWFRTEYDAAIRRFQTTVNGVFGVLEDLETADQLTDSDVTAFREATTNVADYVQANLVDHFEVVPPLRVGNNVFARDLERGVTRGDEDMQATTISRARVFYQRVISTPYLENEFSRRPVYGPLYDMLVPDGSSDRLVALASAEDGFVTWAHPDRTESTATDGVDQHTHEFPSGHRTYTHAHSHSTPHSLNEHTNEPQYNELYAYGDDGVALLEDTTSWRERLDDFEPALTGLFGPAMSDDREYGVTLMIGTTDANFTAEPLYLERFATPEAARAAVAPSADDPVTAEGTASFAGRRWDRVFYDLDGTTIYAYRFRAGAAVITALPSDISWERRPEWTSGLGSTWIASPPDGQ</sequence>
<keyword evidence="3" id="KW-1185">Reference proteome</keyword>
<protein>
    <submittedName>
        <fullName evidence="2">Uncharacterized protein</fullName>
    </submittedName>
</protein>
<proteinExistence type="predicted"/>